<comment type="caution">
    <text evidence="1">The sequence shown here is derived from an EMBL/GenBank/DDBJ whole genome shotgun (WGS) entry which is preliminary data.</text>
</comment>
<keyword evidence="2" id="KW-1185">Reference proteome</keyword>
<gene>
    <name evidence="1" type="ORF">NDU88_009979</name>
</gene>
<name>A0AAV7PXH6_PLEWA</name>
<dbReference type="EMBL" id="JANPWB010000011">
    <property type="protein sequence ID" value="KAJ1131644.1"/>
    <property type="molecule type" value="Genomic_DNA"/>
</dbReference>
<protein>
    <submittedName>
        <fullName evidence="1">Uncharacterized protein</fullName>
    </submittedName>
</protein>
<proteinExistence type="predicted"/>
<sequence>MFGHQMRPEDLGNPEYVINMAEAIQGFFATNWNSSQAHVTEWGALKVVVQGESLRKAYGLRKQLKRELQEREKVLADLQEQEGDWDTDGADLVEAHRQVPGTRDRLDCLV</sequence>
<organism evidence="1 2">
    <name type="scientific">Pleurodeles waltl</name>
    <name type="common">Iberian ribbed newt</name>
    <dbReference type="NCBI Taxonomy" id="8319"/>
    <lineage>
        <taxon>Eukaryota</taxon>
        <taxon>Metazoa</taxon>
        <taxon>Chordata</taxon>
        <taxon>Craniata</taxon>
        <taxon>Vertebrata</taxon>
        <taxon>Euteleostomi</taxon>
        <taxon>Amphibia</taxon>
        <taxon>Batrachia</taxon>
        <taxon>Caudata</taxon>
        <taxon>Salamandroidea</taxon>
        <taxon>Salamandridae</taxon>
        <taxon>Pleurodelinae</taxon>
        <taxon>Pleurodeles</taxon>
    </lineage>
</organism>
<dbReference type="Proteomes" id="UP001066276">
    <property type="component" value="Chromosome 7"/>
</dbReference>
<reference evidence="1" key="1">
    <citation type="journal article" date="2022" name="bioRxiv">
        <title>Sequencing and chromosome-scale assembly of the giantPleurodeles waltlgenome.</title>
        <authorList>
            <person name="Brown T."/>
            <person name="Elewa A."/>
            <person name="Iarovenko S."/>
            <person name="Subramanian E."/>
            <person name="Araus A.J."/>
            <person name="Petzold A."/>
            <person name="Susuki M."/>
            <person name="Suzuki K.-i.T."/>
            <person name="Hayashi T."/>
            <person name="Toyoda A."/>
            <person name="Oliveira C."/>
            <person name="Osipova E."/>
            <person name="Leigh N.D."/>
            <person name="Simon A."/>
            <person name="Yun M.H."/>
        </authorList>
    </citation>
    <scope>NUCLEOTIDE SEQUENCE</scope>
    <source>
        <strain evidence="1">20211129_DDA</strain>
        <tissue evidence="1">Liver</tissue>
    </source>
</reference>
<evidence type="ECO:0000313" key="1">
    <source>
        <dbReference type="EMBL" id="KAJ1131644.1"/>
    </source>
</evidence>
<evidence type="ECO:0000313" key="2">
    <source>
        <dbReference type="Proteomes" id="UP001066276"/>
    </source>
</evidence>
<accession>A0AAV7PXH6</accession>
<dbReference type="AlphaFoldDB" id="A0AAV7PXH6"/>